<keyword evidence="7" id="KW-0328">Glycosyltransferase</keyword>
<evidence type="ECO:0000256" key="11">
    <source>
        <dbReference type="ARBA" id="ARBA00023136"/>
    </source>
</evidence>
<evidence type="ECO:0000256" key="1">
    <source>
        <dbReference type="ARBA" id="ARBA00004429"/>
    </source>
</evidence>
<keyword evidence="9 12" id="KW-0812">Transmembrane</keyword>
<feature type="transmembrane region" description="Helical" evidence="12">
    <location>
        <begin position="40"/>
        <end position="59"/>
    </location>
</feature>
<organism evidence="14 15">
    <name type="scientific">Gallaecimonas pentaromativorans</name>
    <dbReference type="NCBI Taxonomy" id="584787"/>
    <lineage>
        <taxon>Bacteria</taxon>
        <taxon>Pseudomonadati</taxon>
        <taxon>Pseudomonadota</taxon>
        <taxon>Gammaproteobacteria</taxon>
        <taxon>Enterobacterales</taxon>
        <taxon>Gallaecimonadaceae</taxon>
        <taxon>Gallaecimonas</taxon>
    </lineage>
</organism>
<evidence type="ECO:0000256" key="10">
    <source>
        <dbReference type="ARBA" id="ARBA00022989"/>
    </source>
</evidence>
<dbReference type="NCBIfam" id="NF003962">
    <property type="entry name" value="PRK05454.2-5"/>
    <property type="match status" value="1"/>
</dbReference>
<evidence type="ECO:0000256" key="2">
    <source>
        <dbReference type="ARBA" id="ARBA00005001"/>
    </source>
</evidence>
<dbReference type="GO" id="GO:0016758">
    <property type="term" value="F:hexosyltransferase activity"/>
    <property type="evidence" value="ECO:0007669"/>
    <property type="project" value="TreeGrafter"/>
</dbReference>
<comment type="subcellular location">
    <subcellularLocation>
        <location evidence="1">Cell inner membrane</location>
        <topology evidence="1">Multi-pass membrane protein</topology>
    </subcellularLocation>
</comment>
<evidence type="ECO:0000256" key="7">
    <source>
        <dbReference type="ARBA" id="ARBA00022676"/>
    </source>
</evidence>
<dbReference type="Proteomes" id="UP000268033">
    <property type="component" value="Unassembled WGS sequence"/>
</dbReference>
<evidence type="ECO:0000313" key="14">
    <source>
        <dbReference type="EMBL" id="ROQ30441.1"/>
    </source>
</evidence>
<keyword evidence="15" id="KW-1185">Reference proteome</keyword>
<evidence type="ECO:0000256" key="5">
    <source>
        <dbReference type="ARBA" id="ARBA00022475"/>
    </source>
</evidence>
<evidence type="ECO:0000256" key="3">
    <source>
        <dbReference type="ARBA" id="ARBA00009337"/>
    </source>
</evidence>
<evidence type="ECO:0000256" key="9">
    <source>
        <dbReference type="ARBA" id="ARBA00022692"/>
    </source>
</evidence>
<dbReference type="RefSeq" id="WP_050657731.1">
    <property type="nucleotide sequence ID" value="NZ_JBLXEP010000001.1"/>
</dbReference>
<dbReference type="NCBIfam" id="NF003956">
    <property type="entry name" value="PRK05454.1-3"/>
    <property type="match status" value="1"/>
</dbReference>
<feature type="transmembrane region" description="Helical" evidence="12">
    <location>
        <begin position="480"/>
        <end position="507"/>
    </location>
</feature>
<comment type="similarity">
    <text evidence="3">Belongs to the glycosyltransferase 2 family. OpgH subfamily.</text>
</comment>
<evidence type="ECO:0000256" key="12">
    <source>
        <dbReference type="SAM" id="Phobius"/>
    </source>
</evidence>
<reference evidence="14 15" key="1">
    <citation type="submission" date="2018-11" db="EMBL/GenBank/DDBJ databases">
        <title>Genomic Encyclopedia of Type Strains, Phase IV (KMG-IV): sequencing the most valuable type-strain genomes for metagenomic binning, comparative biology and taxonomic classification.</title>
        <authorList>
            <person name="Goeker M."/>
        </authorList>
    </citation>
    <scope>NUCLEOTIDE SEQUENCE [LARGE SCALE GENOMIC DNA]</scope>
    <source>
        <strain evidence="14 15">DSM 21945</strain>
    </source>
</reference>
<dbReference type="NCBIfam" id="NF003958">
    <property type="entry name" value="PRK05454.2-1"/>
    <property type="match status" value="1"/>
</dbReference>
<keyword evidence="8 14" id="KW-0808">Transferase</keyword>
<sequence>MSTGTPEELAGLMPPQDLKSVYRRTPVDPKAVKSRWWRRLLVVGSALALSAYAVYEMWMVFAAGKITWPEYIVMVLFAMTFCWIALACSTGLAGFYALRFGPKPQWQTAPLTKKTVVLMPTYNEDPARIFAAIEAMASGIIEAGEGEAFDWFIIADTTNPEVMLQEEEALLAIRERLGDKARIFYRRRRENLARKAGNVADFCRRWGRHYDHMLVLDADSLIAPDTLIQLARRMEANPDAGLIQTIPRLIRGTTLVARVQQFATRIYGPIVGTGLAWWVDRDGNFWGHNAIIRTSAFMECAGLPELPGKAPFGGHILSHDFVEAALLRRAGWVVDIAWDLDGSYEESPPSLIDMAVRDRRWCQGNLQHAKVLPTRGLSWVSRMHMVTGIMSYLSSPLWLLLVLAGFALALQAQFIRPEYFPDTFSLFPAWPVLDSERALWLFAVTMLVLFAPKLMGLALGLSDKSLRQESGGAWSLIKSFFLEVILSALIAPVMMLIHSGAVMSVFLGADSGWNPQRRDDGSLPWGDVWRRHRSHVAAGVILGLAAWYNSWQLLAWLSPAILGMLLAVPLSYYTASAKLGEYFAERGWLRIPEEAEAPAIEKALDQTLPYYEERLAKAPTLETLATDPVMARRRLPLIDAVAPRKAGVVKGQDALVFTKLSDTTDPLEAFSFMDNKERAWLLSTPELYQRFVAMTADKAVGAEV</sequence>
<feature type="domain" description="Glycosyltransferase 2-like" evidence="13">
    <location>
        <begin position="214"/>
        <end position="437"/>
    </location>
</feature>
<name>A0A3N1PTL0_9GAMM</name>
<evidence type="ECO:0000313" key="15">
    <source>
        <dbReference type="Proteomes" id="UP000268033"/>
    </source>
</evidence>
<feature type="transmembrane region" description="Helical" evidence="12">
    <location>
        <begin position="71"/>
        <end position="98"/>
    </location>
</feature>
<protein>
    <recommendedName>
        <fullName evidence="4">Glucans biosynthesis glucosyltransferase H</fullName>
    </recommendedName>
</protein>
<evidence type="ECO:0000256" key="4">
    <source>
        <dbReference type="ARBA" id="ARBA00020585"/>
    </source>
</evidence>
<dbReference type="STRING" id="584787.GCA_001247655_01718"/>
<dbReference type="SUPFAM" id="SSF53448">
    <property type="entry name" value="Nucleotide-diphospho-sugar transferases"/>
    <property type="match status" value="1"/>
</dbReference>
<comment type="pathway">
    <text evidence="2">Glycan metabolism; osmoregulated periplasmic glucan (OPG) biosynthesis.</text>
</comment>
<dbReference type="Pfam" id="PF13632">
    <property type="entry name" value="Glyco_trans_2_3"/>
    <property type="match status" value="1"/>
</dbReference>
<evidence type="ECO:0000256" key="6">
    <source>
        <dbReference type="ARBA" id="ARBA00022519"/>
    </source>
</evidence>
<feature type="transmembrane region" description="Helical" evidence="12">
    <location>
        <begin position="392"/>
        <end position="415"/>
    </location>
</feature>
<keyword evidence="11 12" id="KW-0472">Membrane</keyword>
<keyword evidence="6" id="KW-0997">Cell inner membrane</keyword>
<dbReference type="InterPro" id="IPR029044">
    <property type="entry name" value="Nucleotide-diphossugar_trans"/>
</dbReference>
<dbReference type="InterPro" id="IPR050321">
    <property type="entry name" value="Glycosyltr_2/OpgH_subfam"/>
</dbReference>
<dbReference type="CDD" id="cd04191">
    <property type="entry name" value="Glucan_BSP_MdoH"/>
    <property type="match status" value="1"/>
</dbReference>
<dbReference type="PANTHER" id="PTHR43867">
    <property type="entry name" value="CELLULOSE SYNTHASE CATALYTIC SUBUNIT A [UDP-FORMING]"/>
    <property type="match status" value="1"/>
</dbReference>
<gene>
    <name evidence="14" type="ORF">EDC28_101127</name>
</gene>
<dbReference type="PANTHER" id="PTHR43867:SF5">
    <property type="entry name" value="GLUCANS BIOSYNTHESIS GLUCOSYLTRANSFERASE H"/>
    <property type="match status" value="1"/>
</dbReference>
<dbReference type="OrthoDB" id="9775281at2"/>
<feature type="transmembrane region" description="Helical" evidence="12">
    <location>
        <begin position="553"/>
        <end position="573"/>
    </location>
</feature>
<keyword evidence="5" id="KW-1003">Cell membrane</keyword>
<evidence type="ECO:0000256" key="8">
    <source>
        <dbReference type="ARBA" id="ARBA00022679"/>
    </source>
</evidence>
<comment type="caution">
    <text evidence="14">The sequence shown here is derived from an EMBL/GenBank/DDBJ whole genome shotgun (WGS) entry which is preliminary data.</text>
</comment>
<dbReference type="InterPro" id="IPR001173">
    <property type="entry name" value="Glyco_trans_2-like"/>
</dbReference>
<keyword evidence="10 12" id="KW-1133">Transmembrane helix</keyword>
<feature type="transmembrane region" description="Helical" evidence="12">
    <location>
        <begin position="438"/>
        <end position="459"/>
    </location>
</feature>
<proteinExistence type="inferred from homology"/>
<dbReference type="Gene3D" id="3.90.550.10">
    <property type="entry name" value="Spore Coat Polysaccharide Biosynthesis Protein SpsA, Chain A"/>
    <property type="match status" value="1"/>
</dbReference>
<dbReference type="GO" id="GO:0005886">
    <property type="term" value="C:plasma membrane"/>
    <property type="evidence" value="ECO:0007669"/>
    <property type="project" value="UniProtKB-SubCell"/>
</dbReference>
<dbReference type="AlphaFoldDB" id="A0A3N1PTL0"/>
<dbReference type="EMBL" id="RJUL01000001">
    <property type="protein sequence ID" value="ROQ30441.1"/>
    <property type="molecule type" value="Genomic_DNA"/>
</dbReference>
<evidence type="ECO:0000259" key="13">
    <source>
        <dbReference type="Pfam" id="PF13632"/>
    </source>
</evidence>
<accession>A0A3N1PTL0</accession>